<dbReference type="RefSeq" id="WP_009054044.1">
    <property type="nucleotide sequence ID" value="NZ_AJYA01000013.1"/>
</dbReference>
<sequence length="63" mass="7445">MVLEMPFGYFKSALAYQEGTLLFRRELQVKEGQYAPELFNEYVGFLEQIERADKQKVILRKSP</sequence>
<keyword evidence="2" id="KW-1185">Reference proteome</keyword>
<evidence type="ECO:0000313" key="2">
    <source>
        <dbReference type="Proteomes" id="UP000005551"/>
    </source>
</evidence>
<dbReference type="Proteomes" id="UP000005551">
    <property type="component" value="Unassembled WGS sequence"/>
</dbReference>
<name>I5C7D1_9BACT</name>
<reference evidence="1 2" key="1">
    <citation type="submission" date="2012-05" db="EMBL/GenBank/DDBJ databases">
        <title>Genome sequence of Nitritalea halalkaliphila LW7.</title>
        <authorList>
            <person name="Jangir P.K."/>
            <person name="Singh A."/>
            <person name="Shivaji S."/>
            <person name="Sharma R."/>
        </authorList>
    </citation>
    <scope>NUCLEOTIDE SEQUENCE [LARGE SCALE GENOMIC DNA]</scope>
    <source>
        <strain evidence="1 2">LW7</strain>
    </source>
</reference>
<organism evidence="1 2">
    <name type="scientific">Nitritalea halalkaliphila LW7</name>
    <dbReference type="NCBI Taxonomy" id="1189621"/>
    <lineage>
        <taxon>Bacteria</taxon>
        <taxon>Pseudomonadati</taxon>
        <taxon>Bacteroidota</taxon>
        <taxon>Cytophagia</taxon>
        <taxon>Cytophagales</taxon>
        <taxon>Cyclobacteriaceae</taxon>
        <taxon>Nitritalea</taxon>
    </lineage>
</organism>
<proteinExistence type="predicted"/>
<gene>
    <name evidence="1" type="ORF">A3SI_06139</name>
</gene>
<accession>I5C7D1</accession>
<dbReference type="EMBL" id="AJYA01000013">
    <property type="protein sequence ID" value="EIM77733.1"/>
    <property type="molecule type" value="Genomic_DNA"/>
</dbReference>
<evidence type="ECO:0000313" key="1">
    <source>
        <dbReference type="EMBL" id="EIM77733.1"/>
    </source>
</evidence>
<dbReference type="Gene3D" id="2.60.120.1130">
    <property type="match status" value="1"/>
</dbReference>
<comment type="caution">
    <text evidence="1">The sequence shown here is derived from an EMBL/GenBank/DDBJ whole genome shotgun (WGS) entry which is preliminary data.</text>
</comment>
<dbReference type="AlphaFoldDB" id="I5C7D1"/>
<protein>
    <submittedName>
        <fullName evidence="1">Uncharacterized protein</fullName>
    </submittedName>
</protein>